<evidence type="ECO:0000313" key="3">
    <source>
        <dbReference type="EMBL" id="TEB07010.1"/>
    </source>
</evidence>
<accession>A0A4Y7RE37</accession>
<dbReference type="HAMAP" id="MF_01054">
    <property type="entry name" value="UPF0237"/>
    <property type="match status" value="1"/>
</dbReference>
<dbReference type="CDD" id="cd04872">
    <property type="entry name" value="ACT_1ZPV"/>
    <property type="match status" value="1"/>
</dbReference>
<dbReference type="RefSeq" id="WP_134217499.1">
    <property type="nucleotide sequence ID" value="NZ_QFGA01000001.1"/>
</dbReference>
<dbReference type="InterPro" id="IPR050990">
    <property type="entry name" value="UPF0237/GcvR_regulator"/>
</dbReference>
<gene>
    <name evidence="3" type="ORF">Psch_00550</name>
</gene>
<protein>
    <recommendedName>
        <fullName evidence="1">UPF0237 protein Psch_00550</fullName>
    </recommendedName>
</protein>
<comment type="caution">
    <text evidence="3">The sequence shown here is derived from an EMBL/GenBank/DDBJ whole genome shotgun (WGS) entry which is preliminary data.</text>
</comment>
<dbReference type="InterPro" id="IPR022986">
    <property type="entry name" value="UPF0237_ACT"/>
</dbReference>
<reference evidence="3 4" key="1">
    <citation type="journal article" date="2018" name="Environ. Microbiol.">
        <title>Novel energy conservation strategies and behaviour of Pelotomaculum schinkii driving syntrophic propionate catabolism.</title>
        <authorList>
            <person name="Hidalgo-Ahumada C.A.P."/>
            <person name="Nobu M.K."/>
            <person name="Narihiro T."/>
            <person name="Tamaki H."/>
            <person name="Liu W.T."/>
            <person name="Kamagata Y."/>
            <person name="Stams A.J.M."/>
            <person name="Imachi H."/>
            <person name="Sousa D.Z."/>
        </authorList>
    </citation>
    <scope>NUCLEOTIDE SEQUENCE [LARGE SCALE GENOMIC DNA]</scope>
    <source>
        <strain evidence="3 4">HH</strain>
    </source>
</reference>
<proteinExistence type="inferred from homology"/>
<comment type="similarity">
    <text evidence="1">Belongs to the UPF0237 family.</text>
</comment>
<dbReference type="InterPro" id="IPR045865">
    <property type="entry name" value="ACT-like_dom_sf"/>
</dbReference>
<evidence type="ECO:0000256" key="1">
    <source>
        <dbReference type="HAMAP-Rule" id="MF_01054"/>
    </source>
</evidence>
<dbReference type="InterPro" id="IPR002912">
    <property type="entry name" value="ACT_dom"/>
</dbReference>
<dbReference type="PANTHER" id="PTHR34875:SF6">
    <property type="entry name" value="UPF0237 PROTEIN MJ1558"/>
    <property type="match status" value="1"/>
</dbReference>
<name>A0A4Y7RE37_9FIRM</name>
<dbReference type="PROSITE" id="PS51671">
    <property type="entry name" value="ACT"/>
    <property type="match status" value="1"/>
</dbReference>
<dbReference type="NCBIfam" id="NF001220">
    <property type="entry name" value="PRK00194.1"/>
    <property type="match status" value="1"/>
</dbReference>
<dbReference type="Gene3D" id="3.30.70.260">
    <property type="match status" value="1"/>
</dbReference>
<sequence length="101" mass="10905">MLAELKKTESKGNRVIVTVVGPDCVGIIAGVAQVLASNGINILDISQTILQEFLVMVMVADMSGSPVDLSTLKERLAAKGLELGVRIDAQHEDVFKFMHRI</sequence>
<feature type="domain" description="ACT" evidence="2">
    <location>
        <begin position="16"/>
        <end position="90"/>
    </location>
</feature>
<evidence type="ECO:0000259" key="2">
    <source>
        <dbReference type="PROSITE" id="PS51671"/>
    </source>
</evidence>
<dbReference type="SUPFAM" id="SSF55021">
    <property type="entry name" value="ACT-like"/>
    <property type="match status" value="1"/>
</dbReference>
<evidence type="ECO:0000313" key="4">
    <source>
        <dbReference type="Proteomes" id="UP000298324"/>
    </source>
</evidence>
<dbReference type="Pfam" id="PF13740">
    <property type="entry name" value="ACT_6"/>
    <property type="match status" value="1"/>
</dbReference>
<keyword evidence="4" id="KW-1185">Reference proteome</keyword>
<dbReference type="EMBL" id="QFGA01000001">
    <property type="protein sequence ID" value="TEB07010.1"/>
    <property type="molecule type" value="Genomic_DNA"/>
</dbReference>
<dbReference type="PANTHER" id="PTHR34875">
    <property type="entry name" value="UPF0237 PROTEIN MJ1558"/>
    <property type="match status" value="1"/>
</dbReference>
<dbReference type="Proteomes" id="UP000298324">
    <property type="component" value="Unassembled WGS sequence"/>
</dbReference>
<organism evidence="3 4">
    <name type="scientific">Pelotomaculum schinkii</name>
    <dbReference type="NCBI Taxonomy" id="78350"/>
    <lineage>
        <taxon>Bacteria</taxon>
        <taxon>Bacillati</taxon>
        <taxon>Bacillota</taxon>
        <taxon>Clostridia</taxon>
        <taxon>Eubacteriales</taxon>
        <taxon>Desulfotomaculaceae</taxon>
        <taxon>Pelotomaculum</taxon>
    </lineage>
</organism>
<dbReference type="AlphaFoldDB" id="A0A4Y7RE37"/>